<dbReference type="InterPro" id="IPR010730">
    <property type="entry name" value="HET"/>
</dbReference>
<name>A0A9P9DT31_9PLEO</name>
<protein>
    <submittedName>
        <fullName evidence="2">Heterokaryon incompatibility protein-domain-containing protein</fullName>
    </submittedName>
</protein>
<dbReference type="EMBL" id="JAGMWT010000007">
    <property type="protein sequence ID" value="KAH7125230.1"/>
    <property type="molecule type" value="Genomic_DNA"/>
</dbReference>
<gene>
    <name evidence="2" type="ORF">B0J11DRAFT_568052</name>
</gene>
<evidence type="ECO:0000259" key="1">
    <source>
        <dbReference type="Pfam" id="PF06985"/>
    </source>
</evidence>
<comment type="caution">
    <text evidence="2">The sequence shown here is derived from an EMBL/GenBank/DDBJ whole genome shotgun (WGS) entry which is preliminary data.</text>
</comment>
<proteinExistence type="predicted"/>
<feature type="domain" description="Heterokaryon incompatibility" evidence="1">
    <location>
        <begin position="28"/>
        <end position="119"/>
    </location>
</feature>
<evidence type="ECO:0000313" key="2">
    <source>
        <dbReference type="EMBL" id="KAH7125230.1"/>
    </source>
</evidence>
<dbReference type="AlphaFoldDB" id="A0A9P9DT31"/>
<dbReference type="OrthoDB" id="674604at2759"/>
<dbReference type="Proteomes" id="UP000700596">
    <property type="component" value="Unassembled WGS sequence"/>
</dbReference>
<sequence>MRLLRLDGDSSDGKWRLINFFGKDLPFYAVLSHTWGADEDEVIFEYIEAGNVRYDDTSKAGFDKLRFCYEQAERDGLRYFWIDTCCIKKSNTTELMESINSMFRWYQNSAKCYVYLPDVTAGGPPGPRNYTWEYDFRISRWFTRGWTLQELIAPPSVVFFSKDNHRLGDKAQLEETIREITGLPINAIRGPTHTPLCLFPVKERRQWIKGRQTKKEEDQAYCLQGIMEVQLSSFMYGLGGRKAMRALDEQIERALNEPLEGNFCNYATMGGASWTELIKLDEKQLQSLDTELIHLKDWLFTQSDTGFFNNNKLRNISTEAGAKMKEIFSRFNVPYSDLSLLGAQDHTDAWHRYQNKAETEDMRVLGRNGRVDSFNLYEVERDMEGLKLGSNQWNFSGRVFWRKGVRTITAIDSCIAFNKIMGQRGGAQKLHQWSMHRPNQGTRFSRSASALKMMFRPQRHQKDKMGHISSGYVRYPRKYCYPKTALYQERALRRFRRALVGNLARPKPFFRKRNSLYMIFLLISLGFGPKVV</sequence>
<keyword evidence="3" id="KW-1185">Reference proteome</keyword>
<dbReference type="Pfam" id="PF06985">
    <property type="entry name" value="HET"/>
    <property type="match status" value="1"/>
</dbReference>
<accession>A0A9P9DT31</accession>
<dbReference type="PANTHER" id="PTHR10622:SF13">
    <property type="entry name" value="NACHT DOMAIN-CONTAINING PROTEIN"/>
    <property type="match status" value="1"/>
</dbReference>
<reference evidence="2" key="1">
    <citation type="journal article" date="2021" name="Nat. Commun.">
        <title>Genetic determinants of endophytism in the Arabidopsis root mycobiome.</title>
        <authorList>
            <person name="Mesny F."/>
            <person name="Miyauchi S."/>
            <person name="Thiergart T."/>
            <person name="Pickel B."/>
            <person name="Atanasova L."/>
            <person name="Karlsson M."/>
            <person name="Huettel B."/>
            <person name="Barry K.W."/>
            <person name="Haridas S."/>
            <person name="Chen C."/>
            <person name="Bauer D."/>
            <person name="Andreopoulos W."/>
            <person name="Pangilinan J."/>
            <person name="LaButti K."/>
            <person name="Riley R."/>
            <person name="Lipzen A."/>
            <person name="Clum A."/>
            <person name="Drula E."/>
            <person name="Henrissat B."/>
            <person name="Kohler A."/>
            <person name="Grigoriev I.V."/>
            <person name="Martin F.M."/>
            <person name="Hacquard S."/>
        </authorList>
    </citation>
    <scope>NUCLEOTIDE SEQUENCE</scope>
    <source>
        <strain evidence="2">MPI-CAGE-CH-0243</strain>
    </source>
</reference>
<evidence type="ECO:0000313" key="3">
    <source>
        <dbReference type="Proteomes" id="UP000700596"/>
    </source>
</evidence>
<organism evidence="2 3">
    <name type="scientific">Dendryphion nanum</name>
    <dbReference type="NCBI Taxonomy" id="256645"/>
    <lineage>
        <taxon>Eukaryota</taxon>
        <taxon>Fungi</taxon>
        <taxon>Dikarya</taxon>
        <taxon>Ascomycota</taxon>
        <taxon>Pezizomycotina</taxon>
        <taxon>Dothideomycetes</taxon>
        <taxon>Pleosporomycetidae</taxon>
        <taxon>Pleosporales</taxon>
        <taxon>Torulaceae</taxon>
        <taxon>Dendryphion</taxon>
    </lineage>
</organism>
<dbReference type="PANTHER" id="PTHR10622">
    <property type="entry name" value="HET DOMAIN-CONTAINING PROTEIN"/>
    <property type="match status" value="1"/>
</dbReference>